<dbReference type="InterPro" id="IPR052412">
    <property type="entry name" value="CC-Dev_Transcription_Reg"/>
</dbReference>
<comment type="caution">
    <text evidence="9">The sequence shown here is derived from an EMBL/GenBank/DDBJ whole genome shotgun (WGS) entry which is preliminary data.</text>
</comment>
<evidence type="ECO:0000256" key="4">
    <source>
        <dbReference type="ARBA" id="ARBA00023163"/>
    </source>
</evidence>
<sequence length="540" mass="61270">MAANDQVTEQREPEEPAHHARRPMNAFLIFCKRHRGSVRLHFPHLENRAVTRVLGEWWATLHPDQKQSYINLAQEYKDAFLNANPDFKWYKLPAPPLRTLTTRPTNKKPDVGSSYEENSTSTSDSNYESSTYTSNVNNNAIQPGKLADESQIGGLSSLFTPQKNQPHHKKGADVDRIPDDDEDDDFVDDDDDDDELPNIEKKNIKNGTEEIVIPKPPKKRYTELPINLEQKKDCKADLFGGSRTDNAESNNNSSSNNNNNKHHLDLDEEGKKRDTNSYIEVNSPEDGNFRSERSCKGLRYQKFLAEQVRNIGSTTQQNKRRRTGLNKVTGVEKHTKERRNSISSNVSEKTDSLSSEGGNSSRSDLEHLVDSAEGKVEASKPENTGTDEAEYELWTRKRFKAEDFNLEKKIEALPSLSLEEFQEKKKQQRTKKKKLPQKLNISSITKRTSVNQNKIGQLDSQANDRKETNEIINLHDETTNAHLVGSQKRKARKQSITRNTSATSSKNSTEEKNQPWCASPDLEALACLAELAANRTKLTK</sequence>
<feature type="region of interest" description="Disordered" evidence="7">
    <location>
        <begin position="370"/>
        <end position="389"/>
    </location>
</feature>
<dbReference type="Proteomes" id="UP000826195">
    <property type="component" value="Unassembled WGS sequence"/>
</dbReference>
<feature type="compositionally biased region" description="Low complexity" evidence="7">
    <location>
        <begin position="249"/>
        <end position="259"/>
    </location>
</feature>
<name>A0AAV7IP52_COTGL</name>
<protein>
    <recommendedName>
        <fullName evidence="8">HMG box domain-containing protein</fullName>
    </recommendedName>
</protein>
<dbReference type="CDD" id="cd21989">
    <property type="entry name" value="HMG-box_HBP2"/>
    <property type="match status" value="1"/>
</dbReference>
<evidence type="ECO:0000256" key="2">
    <source>
        <dbReference type="ARBA" id="ARBA00023015"/>
    </source>
</evidence>
<dbReference type="AlphaFoldDB" id="A0AAV7IP52"/>
<feature type="region of interest" description="Disordered" evidence="7">
    <location>
        <begin position="156"/>
        <end position="218"/>
    </location>
</feature>
<feature type="region of interest" description="Disordered" evidence="7">
    <location>
        <begin position="237"/>
        <end position="293"/>
    </location>
</feature>
<evidence type="ECO:0000256" key="7">
    <source>
        <dbReference type="SAM" id="MobiDB-lite"/>
    </source>
</evidence>
<feature type="compositionally biased region" description="Polar residues" evidence="7">
    <location>
        <begin position="496"/>
        <end position="507"/>
    </location>
</feature>
<keyword evidence="4" id="KW-0804">Transcription</keyword>
<dbReference type="PANTHER" id="PTHR13059">
    <property type="entry name" value="HMG-BOX TRANSCRIPTION FACTOR BBX"/>
    <property type="match status" value="1"/>
</dbReference>
<keyword evidence="10" id="KW-1185">Reference proteome</keyword>
<feature type="compositionally biased region" description="Low complexity" evidence="7">
    <location>
        <begin position="352"/>
        <end position="362"/>
    </location>
</feature>
<evidence type="ECO:0000256" key="1">
    <source>
        <dbReference type="ARBA" id="ARBA00022553"/>
    </source>
</evidence>
<evidence type="ECO:0000313" key="10">
    <source>
        <dbReference type="Proteomes" id="UP000826195"/>
    </source>
</evidence>
<keyword evidence="5 6" id="KW-0539">Nucleus</keyword>
<dbReference type="EMBL" id="JAHXZJ010001119">
    <property type="protein sequence ID" value="KAH0554029.1"/>
    <property type="molecule type" value="Genomic_DNA"/>
</dbReference>
<feature type="region of interest" description="Disordered" evidence="7">
    <location>
        <begin position="96"/>
        <end position="141"/>
    </location>
</feature>
<dbReference type="GO" id="GO:0000981">
    <property type="term" value="F:DNA-binding transcription factor activity, RNA polymerase II-specific"/>
    <property type="evidence" value="ECO:0007669"/>
    <property type="project" value="TreeGrafter"/>
</dbReference>
<feature type="compositionally biased region" description="Basic and acidic residues" evidence="7">
    <location>
        <begin position="262"/>
        <end position="275"/>
    </location>
</feature>
<evidence type="ECO:0000259" key="8">
    <source>
        <dbReference type="PROSITE" id="PS50118"/>
    </source>
</evidence>
<dbReference type="SUPFAM" id="SSF47095">
    <property type="entry name" value="HMG-box"/>
    <property type="match status" value="1"/>
</dbReference>
<evidence type="ECO:0000256" key="5">
    <source>
        <dbReference type="ARBA" id="ARBA00023242"/>
    </source>
</evidence>
<evidence type="ECO:0000256" key="3">
    <source>
        <dbReference type="ARBA" id="ARBA00023125"/>
    </source>
</evidence>
<reference evidence="9 10" key="1">
    <citation type="journal article" date="2021" name="J. Hered.">
        <title>A chromosome-level genome assembly of the parasitoid wasp, Cotesia glomerata (Hymenoptera: Braconidae).</title>
        <authorList>
            <person name="Pinto B.J."/>
            <person name="Weis J.J."/>
            <person name="Gamble T."/>
            <person name="Ode P.J."/>
            <person name="Paul R."/>
            <person name="Zaspel J.M."/>
        </authorList>
    </citation>
    <scope>NUCLEOTIDE SEQUENCE [LARGE SCALE GENOMIC DNA]</scope>
    <source>
        <strain evidence="9">CgM1</strain>
    </source>
</reference>
<dbReference type="PANTHER" id="PTHR13059:SF10">
    <property type="entry name" value="HMG BOX TRANSCRIPTION FACTOR BBX"/>
    <property type="match status" value="1"/>
</dbReference>
<dbReference type="GO" id="GO:0000977">
    <property type="term" value="F:RNA polymerase II transcription regulatory region sequence-specific DNA binding"/>
    <property type="evidence" value="ECO:0007669"/>
    <property type="project" value="TreeGrafter"/>
</dbReference>
<keyword evidence="3 6" id="KW-0238">DNA-binding</keyword>
<feature type="compositionally biased region" description="Basic and acidic residues" evidence="7">
    <location>
        <begin position="370"/>
        <end position="380"/>
    </location>
</feature>
<keyword evidence="1" id="KW-0597">Phosphoprotein</keyword>
<dbReference type="Pfam" id="PF00505">
    <property type="entry name" value="HMG_box"/>
    <property type="match status" value="1"/>
</dbReference>
<dbReference type="GO" id="GO:0005634">
    <property type="term" value="C:nucleus"/>
    <property type="evidence" value="ECO:0007669"/>
    <property type="project" value="UniProtKB-UniRule"/>
</dbReference>
<feature type="domain" description="HMG box" evidence="8">
    <location>
        <begin position="20"/>
        <end position="88"/>
    </location>
</feature>
<evidence type="ECO:0000256" key="6">
    <source>
        <dbReference type="PROSITE-ProRule" id="PRU00267"/>
    </source>
</evidence>
<feature type="compositionally biased region" description="Acidic residues" evidence="7">
    <location>
        <begin position="178"/>
        <end position="197"/>
    </location>
</feature>
<feature type="compositionally biased region" description="Low complexity" evidence="7">
    <location>
        <begin position="113"/>
        <end position="139"/>
    </location>
</feature>
<dbReference type="InterPro" id="IPR009071">
    <property type="entry name" value="HMG_box_dom"/>
</dbReference>
<feature type="region of interest" description="Disordered" evidence="7">
    <location>
        <begin position="479"/>
        <end position="516"/>
    </location>
</feature>
<dbReference type="PROSITE" id="PS50118">
    <property type="entry name" value="HMG_BOX_2"/>
    <property type="match status" value="1"/>
</dbReference>
<dbReference type="InterPro" id="IPR036910">
    <property type="entry name" value="HMG_box_dom_sf"/>
</dbReference>
<feature type="DNA-binding region" description="HMG box" evidence="6">
    <location>
        <begin position="20"/>
        <end position="88"/>
    </location>
</feature>
<accession>A0AAV7IP52</accession>
<gene>
    <name evidence="9" type="ORF">KQX54_007092</name>
</gene>
<organism evidence="9 10">
    <name type="scientific">Cotesia glomerata</name>
    <name type="common">Lepidopteran parasitic wasp</name>
    <name type="synonym">Apanteles glomeratus</name>
    <dbReference type="NCBI Taxonomy" id="32391"/>
    <lineage>
        <taxon>Eukaryota</taxon>
        <taxon>Metazoa</taxon>
        <taxon>Ecdysozoa</taxon>
        <taxon>Arthropoda</taxon>
        <taxon>Hexapoda</taxon>
        <taxon>Insecta</taxon>
        <taxon>Pterygota</taxon>
        <taxon>Neoptera</taxon>
        <taxon>Endopterygota</taxon>
        <taxon>Hymenoptera</taxon>
        <taxon>Apocrita</taxon>
        <taxon>Ichneumonoidea</taxon>
        <taxon>Braconidae</taxon>
        <taxon>Microgastrinae</taxon>
        <taxon>Cotesia</taxon>
    </lineage>
</organism>
<dbReference type="SMART" id="SM00398">
    <property type="entry name" value="HMG"/>
    <property type="match status" value="1"/>
</dbReference>
<proteinExistence type="predicted"/>
<dbReference type="InterPro" id="IPR049523">
    <property type="entry name" value="BBX_HMG-box"/>
</dbReference>
<feature type="compositionally biased region" description="Basic and acidic residues" evidence="7">
    <location>
        <begin position="330"/>
        <end position="340"/>
    </location>
</feature>
<dbReference type="Gene3D" id="1.10.30.10">
    <property type="entry name" value="High mobility group box domain"/>
    <property type="match status" value="1"/>
</dbReference>
<evidence type="ECO:0000313" key="9">
    <source>
        <dbReference type="EMBL" id="KAH0554029.1"/>
    </source>
</evidence>
<keyword evidence="2" id="KW-0805">Transcription regulation</keyword>
<feature type="region of interest" description="Disordered" evidence="7">
    <location>
        <begin position="311"/>
        <end position="364"/>
    </location>
</feature>